<protein>
    <recommendedName>
        <fullName evidence="3">GATA-type domain-containing protein</fullName>
    </recommendedName>
</protein>
<gene>
    <name evidence="1" type="ORF">EC973_009177</name>
</gene>
<evidence type="ECO:0000313" key="1">
    <source>
        <dbReference type="EMBL" id="KAF7725940.1"/>
    </source>
</evidence>
<dbReference type="Proteomes" id="UP000605846">
    <property type="component" value="Unassembled WGS sequence"/>
</dbReference>
<evidence type="ECO:0008006" key="3">
    <source>
        <dbReference type="Google" id="ProtNLM"/>
    </source>
</evidence>
<reference evidence="1" key="1">
    <citation type="submission" date="2020-01" db="EMBL/GenBank/DDBJ databases">
        <title>Genome Sequencing of Three Apophysomyces-Like Fungal Strains Confirms a Novel Fungal Genus in the Mucoromycota with divergent Burkholderia-like Endosymbiotic Bacteria.</title>
        <authorList>
            <person name="Stajich J.E."/>
            <person name="Macias A.M."/>
            <person name="Carter-House D."/>
            <person name="Lovett B."/>
            <person name="Kasson L.R."/>
            <person name="Berry K."/>
            <person name="Grigoriev I."/>
            <person name="Chang Y."/>
            <person name="Spatafora J."/>
            <person name="Kasson M.T."/>
        </authorList>
    </citation>
    <scope>NUCLEOTIDE SEQUENCE</scope>
    <source>
        <strain evidence="1">NRRL A-21654</strain>
    </source>
</reference>
<proteinExistence type="predicted"/>
<dbReference type="AlphaFoldDB" id="A0A8H7BPG4"/>
<dbReference type="EMBL" id="JABAYA010000087">
    <property type="protein sequence ID" value="KAF7725940.1"/>
    <property type="molecule type" value="Genomic_DNA"/>
</dbReference>
<organism evidence="1 2">
    <name type="scientific">Apophysomyces ossiformis</name>
    <dbReference type="NCBI Taxonomy" id="679940"/>
    <lineage>
        <taxon>Eukaryota</taxon>
        <taxon>Fungi</taxon>
        <taxon>Fungi incertae sedis</taxon>
        <taxon>Mucoromycota</taxon>
        <taxon>Mucoromycotina</taxon>
        <taxon>Mucoromycetes</taxon>
        <taxon>Mucorales</taxon>
        <taxon>Mucorineae</taxon>
        <taxon>Mucoraceae</taxon>
        <taxon>Apophysomyces</taxon>
    </lineage>
</organism>
<comment type="caution">
    <text evidence="1">The sequence shown here is derived from an EMBL/GenBank/DDBJ whole genome shotgun (WGS) entry which is preliminary data.</text>
</comment>
<accession>A0A8H7BPG4</accession>
<name>A0A8H7BPG4_9FUNG</name>
<dbReference type="OrthoDB" id="5863171at2759"/>
<keyword evidence="2" id="KW-1185">Reference proteome</keyword>
<evidence type="ECO:0000313" key="2">
    <source>
        <dbReference type="Proteomes" id="UP000605846"/>
    </source>
</evidence>
<sequence length="292" mass="32855">MNNNTTTISTNVTAHMNSPLSPSITIQVINILDDWLAGPTDPGLGKPAGTAADMCHEYPLPIGSPRMALDDSTQTPMLRWKGYVKDDVFFAQAPADPFFLEDDIASLSSHASSTTELVQRSVEGTPSDLLYDHEPLFDGIEEDHLNEKQDHVVRTEPIRRNSTVSTDLDWSALLDELSDDEEETLKRKRPEDEEDDVVEERICQLHLSDSSEEEEPIKTNRRIKRRKKSILPCKKQPKKKSVTPPVVIEQAQDGLTLFENLTQAGIDWCRYCGTTEGVNWRPGPWGKRTLCK</sequence>